<gene>
    <name evidence="2" type="ORF">K227x_00210</name>
</gene>
<protein>
    <submittedName>
        <fullName evidence="2">Uncharacterized protein</fullName>
    </submittedName>
</protein>
<reference evidence="2 3" key="1">
    <citation type="submission" date="2019-02" db="EMBL/GenBank/DDBJ databases">
        <title>Deep-cultivation of Planctomycetes and their phenomic and genomic characterization uncovers novel biology.</title>
        <authorList>
            <person name="Wiegand S."/>
            <person name="Jogler M."/>
            <person name="Boedeker C."/>
            <person name="Pinto D."/>
            <person name="Vollmers J."/>
            <person name="Rivas-Marin E."/>
            <person name="Kohn T."/>
            <person name="Peeters S.H."/>
            <person name="Heuer A."/>
            <person name="Rast P."/>
            <person name="Oberbeckmann S."/>
            <person name="Bunk B."/>
            <person name="Jeske O."/>
            <person name="Meyerdierks A."/>
            <person name="Storesund J.E."/>
            <person name="Kallscheuer N."/>
            <person name="Luecker S."/>
            <person name="Lage O.M."/>
            <person name="Pohl T."/>
            <person name="Merkel B.J."/>
            <person name="Hornburger P."/>
            <person name="Mueller R.-W."/>
            <person name="Bruemmer F."/>
            <person name="Labrenz M."/>
            <person name="Spormann A.M."/>
            <person name="Op den Camp H."/>
            <person name="Overmann J."/>
            <person name="Amann R."/>
            <person name="Jetten M.S.M."/>
            <person name="Mascher T."/>
            <person name="Medema M.H."/>
            <person name="Devos D.P."/>
            <person name="Kaster A.-K."/>
            <person name="Ovreas L."/>
            <person name="Rohde M."/>
            <person name="Galperin M.Y."/>
            <person name="Jogler C."/>
        </authorList>
    </citation>
    <scope>NUCLEOTIDE SEQUENCE [LARGE SCALE GENOMIC DNA]</scope>
    <source>
        <strain evidence="2 3">K22_7</strain>
    </source>
</reference>
<feature type="region of interest" description="Disordered" evidence="1">
    <location>
        <begin position="69"/>
        <end position="98"/>
    </location>
</feature>
<feature type="region of interest" description="Disordered" evidence="1">
    <location>
        <begin position="1"/>
        <end position="23"/>
    </location>
</feature>
<keyword evidence="3" id="KW-1185">Reference proteome</keyword>
<name>A0A517N3E3_9BACT</name>
<proteinExistence type="predicted"/>
<dbReference type="AlphaFoldDB" id="A0A517N3E3"/>
<accession>A0A517N3E3</accession>
<evidence type="ECO:0000313" key="3">
    <source>
        <dbReference type="Proteomes" id="UP000318538"/>
    </source>
</evidence>
<dbReference type="EMBL" id="CP036525">
    <property type="protein sequence ID" value="QDT01654.1"/>
    <property type="molecule type" value="Genomic_DNA"/>
</dbReference>
<sequence>MALNVPSQRYHDPSDEGGMLGHWKHGSVGLGPYRAPLAHQAHGSDDFDPMMLDESFTGEPTDAVCFDGGPLQLDPSDPAFGSHGKSEAPEVPWPRFHPVPVRPVFGAPEAIIGH</sequence>
<evidence type="ECO:0000256" key="1">
    <source>
        <dbReference type="SAM" id="MobiDB-lite"/>
    </source>
</evidence>
<dbReference type="Proteomes" id="UP000318538">
    <property type="component" value="Chromosome"/>
</dbReference>
<dbReference type="KEGG" id="rlc:K227x_00210"/>
<organism evidence="2 3">
    <name type="scientific">Rubripirellula lacrimiformis</name>
    <dbReference type="NCBI Taxonomy" id="1930273"/>
    <lineage>
        <taxon>Bacteria</taxon>
        <taxon>Pseudomonadati</taxon>
        <taxon>Planctomycetota</taxon>
        <taxon>Planctomycetia</taxon>
        <taxon>Pirellulales</taxon>
        <taxon>Pirellulaceae</taxon>
        <taxon>Rubripirellula</taxon>
    </lineage>
</organism>
<evidence type="ECO:0000313" key="2">
    <source>
        <dbReference type="EMBL" id="QDT01654.1"/>
    </source>
</evidence>